<dbReference type="Proteomes" id="UP000321413">
    <property type="component" value="Unassembled WGS sequence"/>
</dbReference>
<reference evidence="2 3" key="1">
    <citation type="submission" date="2019-08" db="EMBL/GenBank/DDBJ databases">
        <title>Massilia golmudensis sp. nov., isolated from sand in the Qinghai-Tibetan Plateau.</title>
        <authorList>
            <person name="Zhang B."/>
        </authorList>
    </citation>
    <scope>NUCLEOTIDE SEQUENCE [LARGE SCALE GENOMIC DNA]</scope>
    <source>
        <strain evidence="2 3">GEM5</strain>
    </source>
</reference>
<keyword evidence="1" id="KW-0732">Signal</keyword>
<protein>
    <submittedName>
        <fullName evidence="2">PEP-CTERM sorting domain-containing protein</fullName>
    </submittedName>
</protein>
<dbReference type="RefSeq" id="WP_147934739.1">
    <property type="nucleotide sequence ID" value="NZ_VPFD01000009.1"/>
</dbReference>
<gene>
    <name evidence="2" type="ORF">FVD38_10340</name>
</gene>
<name>A0A5C7G5K1_9BURK</name>
<evidence type="ECO:0000313" key="3">
    <source>
        <dbReference type="Proteomes" id="UP000321413"/>
    </source>
</evidence>
<evidence type="ECO:0000313" key="2">
    <source>
        <dbReference type="EMBL" id="TXG00073.1"/>
    </source>
</evidence>
<dbReference type="InterPro" id="IPR013424">
    <property type="entry name" value="Ice-binding_C"/>
</dbReference>
<dbReference type="NCBIfam" id="TIGR02595">
    <property type="entry name" value="PEP_CTERM"/>
    <property type="match status" value="1"/>
</dbReference>
<dbReference type="NCBIfam" id="NF038129">
    <property type="entry name" value="PEP_NF038129"/>
    <property type="match status" value="1"/>
</dbReference>
<sequence length="198" mass="20505">MTHFTNMLFRVLLALSIAIGAPAALAGPMFRVSLDTAALAGTVGYLDLGLNGPLDAAPTVARVSNFSGAFLDGGILAPSGDVSGDIVNGVVLRNSADLNYFDQLVTFGGLFSFDVSFDLGGGDHGTLFSVGFIDDAYNFLGAVGNVIEMNLVAGQPVELQLVDGAFAGVAEVPEPGAWLLLASGLFLLATTRRLRQRP</sequence>
<feature type="chain" id="PRO_5022967001" evidence="1">
    <location>
        <begin position="27"/>
        <end position="198"/>
    </location>
</feature>
<dbReference type="EMBL" id="VPFD01000009">
    <property type="protein sequence ID" value="TXG00073.1"/>
    <property type="molecule type" value="Genomic_DNA"/>
</dbReference>
<comment type="caution">
    <text evidence="2">The sequence shown here is derived from an EMBL/GenBank/DDBJ whole genome shotgun (WGS) entry which is preliminary data.</text>
</comment>
<accession>A0A5C7G5K1</accession>
<keyword evidence="3" id="KW-1185">Reference proteome</keyword>
<evidence type="ECO:0000256" key="1">
    <source>
        <dbReference type="SAM" id="SignalP"/>
    </source>
</evidence>
<organism evidence="2 3">
    <name type="scientific">Massilia arenae</name>
    <dbReference type="NCBI Taxonomy" id="2603288"/>
    <lineage>
        <taxon>Bacteria</taxon>
        <taxon>Pseudomonadati</taxon>
        <taxon>Pseudomonadota</taxon>
        <taxon>Betaproteobacteria</taxon>
        <taxon>Burkholderiales</taxon>
        <taxon>Oxalobacteraceae</taxon>
        <taxon>Telluria group</taxon>
        <taxon>Massilia</taxon>
    </lineage>
</organism>
<proteinExistence type="predicted"/>
<dbReference type="AlphaFoldDB" id="A0A5C7G5K1"/>
<feature type="signal peptide" evidence="1">
    <location>
        <begin position="1"/>
        <end position="26"/>
    </location>
</feature>